<protein>
    <submittedName>
        <fullName evidence="2">GNAT family N-acetyltransferase</fullName>
    </submittedName>
</protein>
<proteinExistence type="predicted"/>
<keyword evidence="3" id="KW-1185">Reference proteome</keyword>
<comment type="caution">
    <text evidence="2">The sequence shown here is derived from an EMBL/GenBank/DDBJ whole genome shotgun (WGS) entry which is preliminary data.</text>
</comment>
<dbReference type="Pfam" id="PF13302">
    <property type="entry name" value="Acetyltransf_3"/>
    <property type="match status" value="1"/>
</dbReference>
<dbReference type="GO" id="GO:0016747">
    <property type="term" value="F:acyltransferase activity, transferring groups other than amino-acyl groups"/>
    <property type="evidence" value="ECO:0007669"/>
    <property type="project" value="InterPro"/>
</dbReference>
<dbReference type="InterPro" id="IPR016181">
    <property type="entry name" value="Acyl_CoA_acyltransferase"/>
</dbReference>
<dbReference type="Proteomes" id="UP000442619">
    <property type="component" value="Unassembled WGS sequence"/>
</dbReference>
<dbReference type="PANTHER" id="PTHR39173:SF1">
    <property type="entry name" value="ACETYLTRANSFERASE"/>
    <property type="match status" value="1"/>
</dbReference>
<gene>
    <name evidence="2" type="ORF">FYJ79_00795</name>
</gene>
<evidence type="ECO:0000259" key="1">
    <source>
        <dbReference type="PROSITE" id="PS51186"/>
    </source>
</evidence>
<dbReference type="EMBL" id="VUNM01000001">
    <property type="protein sequence ID" value="MST88147.1"/>
    <property type="molecule type" value="Genomic_DNA"/>
</dbReference>
<accession>A0A844FQG7</accession>
<feature type="domain" description="N-acetyltransferase" evidence="1">
    <location>
        <begin position="1"/>
        <end position="136"/>
    </location>
</feature>
<dbReference type="InterPro" id="IPR000182">
    <property type="entry name" value="GNAT_dom"/>
</dbReference>
<dbReference type="SUPFAM" id="SSF55729">
    <property type="entry name" value="Acyl-CoA N-acyltransferases (Nat)"/>
    <property type="match status" value="1"/>
</dbReference>
<sequence length="136" mass="15889">MEIKEIDFIKDNLLPNFTPYYIYAIYEGGKQVGTLVFRLGSDQEHYYDGHIAYTIEEAYRGHHYAYQACLLLKESMLQLGYQHVLITCDPANLPSKKTIMKLGCTLLGVEEVPKRYRKVFAEGENVKEIYRWELMP</sequence>
<dbReference type="Gene3D" id="3.40.630.30">
    <property type="match status" value="1"/>
</dbReference>
<dbReference type="PANTHER" id="PTHR39173">
    <property type="entry name" value="ACETYLTRANSFERASE"/>
    <property type="match status" value="1"/>
</dbReference>
<keyword evidence="2" id="KW-0808">Transferase</keyword>
<evidence type="ECO:0000313" key="2">
    <source>
        <dbReference type="EMBL" id="MST88147.1"/>
    </source>
</evidence>
<evidence type="ECO:0000313" key="3">
    <source>
        <dbReference type="Proteomes" id="UP000442619"/>
    </source>
</evidence>
<dbReference type="AlphaFoldDB" id="A0A844FQG7"/>
<dbReference type="PROSITE" id="PS51186">
    <property type="entry name" value="GNAT"/>
    <property type="match status" value="1"/>
</dbReference>
<name>A0A844FQG7_9FIRM</name>
<dbReference type="RefSeq" id="WP_154514088.1">
    <property type="nucleotide sequence ID" value="NZ_JAQXUV010000015.1"/>
</dbReference>
<organism evidence="2 3">
    <name type="scientific">Sharpea porci</name>
    <dbReference type="NCBI Taxonomy" id="2652286"/>
    <lineage>
        <taxon>Bacteria</taxon>
        <taxon>Bacillati</taxon>
        <taxon>Bacillota</taxon>
        <taxon>Erysipelotrichia</taxon>
        <taxon>Erysipelotrichales</taxon>
        <taxon>Coprobacillaceae</taxon>
        <taxon>Sharpea</taxon>
    </lineage>
</organism>
<reference evidence="2 3" key="1">
    <citation type="submission" date="2019-08" db="EMBL/GenBank/DDBJ databases">
        <title>In-depth cultivation of the pig gut microbiome towards novel bacterial diversity and tailored functional studies.</title>
        <authorList>
            <person name="Wylensek D."/>
            <person name="Hitch T.C.A."/>
            <person name="Clavel T."/>
        </authorList>
    </citation>
    <scope>NUCLEOTIDE SEQUENCE [LARGE SCALE GENOMIC DNA]</scope>
    <source>
        <strain evidence="2 3">CA-Schmier-601-WT-3</strain>
    </source>
</reference>